<dbReference type="Pfam" id="PF04610">
    <property type="entry name" value="TrbL"/>
    <property type="match status" value="1"/>
</dbReference>
<keyword evidence="8" id="KW-1185">Reference proteome</keyword>
<comment type="caution">
    <text evidence="7">The sequence shown here is derived from an EMBL/GenBank/DDBJ whole genome shotgun (WGS) entry which is preliminary data.</text>
</comment>
<evidence type="ECO:0000256" key="3">
    <source>
        <dbReference type="ARBA" id="ARBA00022989"/>
    </source>
</evidence>
<keyword evidence="3 6" id="KW-1133">Transmembrane helix</keyword>
<keyword evidence="2 6" id="KW-0812">Transmembrane</keyword>
<evidence type="ECO:0000313" key="7">
    <source>
        <dbReference type="EMBL" id="MCB6182811.1"/>
    </source>
</evidence>
<evidence type="ECO:0000256" key="6">
    <source>
        <dbReference type="SAM" id="Phobius"/>
    </source>
</evidence>
<evidence type="ECO:0000256" key="2">
    <source>
        <dbReference type="ARBA" id="ARBA00022692"/>
    </source>
</evidence>
<dbReference type="EMBL" id="JAJBZT010000002">
    <property type="protein sequence ID" value="MCB6182811.1"/>
    <property type="molecule type" value="Genomic_DNA"/>
</dbReference>
<keyword evidence="4 6" id="KW-0472">Membrane</keyword>
<dbReference type="RefSeq" id="WP_227178918.1">
    <property type="nucleotide sequence ID" value="NZ_JAJBZT010000002.1"/>
</dbReference>
<name>A0ABS8D3Q4_9NEIS</name>
<evidence type="ECO:0000256" key="1">
    <source>
        <dbReference type="ARBA" id="ARBA00004141"/>
    </source>
</evidence>
<accession>A0ABS8D3Q4</accession>
<feature type="transmembrane region" description="Helical" evidence="6">
    <location>
        <begin position="185"/>
        <end position="205"/>
    </location>
</feature>
<evidence type="ECO:0000256" key="4">
    <source>
        <dbReference type="ARBA" id="ARBA00023136"/>
    </source>
</evidence>
<gene>
    <name evidence="7" type="ORF">LIN78_04510</name>
</gene>
<organism evidence="7 8">
    <name type="scientific">Leeia speluncae</name>
    <dbReference type="NCBI Taxonomy" id="2884804"/>
    <lineage>
        <taxon>Bacteria</taxon>
        <taxon>Pseudomonadati</taxon>
        <taxon>Pseudomonadota</taxon>
        <taxon>Betaproteobacteria</taxon>
        <taxon>Neisseriales</taxon>
        <taxon>Leeiaceae</taxon>
        <taxon>Leeia</taxon>
    </lineage>
</organism>
<feature type="transmembrane region" description="Helical" evidence="6">
    <location>
        <begin position="118"/>
        <end position="143"/>
    </location>
</feature>
<feature type="transmembrane region" description="Helical" evidence="6">
    <location>
        <begin position="89"/>
        <end position="111"/>
    </location>
</feature>
<feature type="compositionally biased region" description="Low complexity" evidence="5">
    <location>
        <begin position="241"/>
        <end position="251"/>
    </location>
</feature>
<comment type="subcellular location">
    <subcellularLocation>
        <location evidence="1">Membrane</location>
        <topology evidence="1">Multi-pass membrane protein</topology>
    </subcellularLocation>
</comment>
<feature type="region of interest" description="Disordered" evidence="5">
    <location>
        <begin position="230"/>
        <end position="260"/>
    </location>
</feature>
<reference evidence="7" key="1">
    <citation type="submission" date="2021-10" db="EMBL/GenBank/DDBJ databases">
        <title>The complete genome sequence of Leeia sp. TBRC 13508.</title>
        <authorList>
            <person name="Charoenyingcharoen P."/>
            <person name="Yukphan P."/>
        </authorList>
    </citation>
    <scope>NUCLEOTIDE SEQUENCE</scope>
    <source>
        <strain evidence="7">TBRC 13508</strain>
    </source>
</reference>
<evidence type="ECO:0000313" key="8">
    <source>
        <dbReference type="Proteomes" id="UP001165395"/>
    </source>
</evidence>
<evidence type="ECO:0000256" key="5">
    <source>
        <dbReference type="SAM" id="MobiDB-lite"/>
    </source>
</evidence>
<feature type="region of interest" description="Disordered" evidence="5">
    <location>
        <begin position="280"/>
        <end position="301"/>
    </location>
</feature>
<dbReference type="InterPro" id="IPR007688">
    <property type="entry name" value="Conjugal_tfr_TrbL/VirB6"/>
</dbReference>
<protein>
    <submittedName>
        <fullName evidence="7">Type IV secretion system protein</fullName>
    </submittedName>
</protein>
<sequence>MNAADILGHVNNLRDDVTSLVTGTHTNVYDLVDNNLKNTDMILSGINSLQGFLEANPSGSASTSSLTTALLASGIGGASPAMVGGAFSLLNQIALSLAIVFGPICILSLLFESTKSIFWGWIQYLIGIMFTMGILAVVTGWALDLTERYAEAIIAADIANYAINVFGKGSGGYTSMTQTAMMQGGIGLLMTTLIITVPPMTMTFFRSSLGATFSSQNAFSLFGNRSAANGGGKDTHGMTDSSSPKTSSESSNTYNQAQQSGLRNLGDKISGSIIAPFQNTSDTQQRISGLRANAQVKTTEV</sequence>
<proteinExistence type="predicted"/>
<dbReference type="Proteomes" id="UP001165395">
    <property type="component" value="Unassembled WGS sequence"/>
</dbReference>